<dbReference type="InterPro" id="IPR036691">
    <property type="entry name" value="Endo/exonu/phosph_ase_sf"/>
</dbReference>
<dbReference type="InterPro" id="IPR043502">
    <property type="entry name" value="DNA/RNA_pol_sf"/>
</dbReference>
<proteinExistence type="predicted"/>
<sequence>MDNRFHILMNEAEEGEVMIQPNEDRTEDLREAKENMADLKAVEVQNRGQKKRGLSVFEGDCEGAQCGFYWDYGDKLCSIDRRDVNYFIGGDWDFFHHPAVGTSGGILNVWNRNKVSLVVKESSSQAIFGILSTPSMGDWKVETVYGSRCCVERRDLWSSLENNMMGSGPSLVGGDFNCIHKKEEKKGGKTFIFSRGPREMKIFMSNSDFHDTGFIVPSFTWCNNKDGSSRIWERLDRCLVNSAALYLVPSGRARHLAQRSYPAARSIVYNSWKKVDFRDEVEILHRKIKRTLKALFFWNRNKCKDLCKLRDELKRESLDLQAKEASVTEFSMEDLCLLRHKAHELNITLKRISTWWNQRAKARWNEEEKWKHRECQLTDWPDITASQRLSEMDRKLLETEFLLEECRDANKKGLMAVKLDMEKTYDSMGWSTLQQILVWYGFPMVFSGLIMECLLNVRFSIILNGKKLRWIEACSGFRQGCPLSPYLFIMCAQCLSNAMDQRGQSLGIRVSSSGPKITHLLYADDVLVFSQATCGLDRLLMEIIEGFCRWTGFKVNCNKSQIIFGKAGGRPSKKKLARILGFKAVKEWKYMGIKISLKRLKVADFQDLLSQVMDKLNVWGKKSLSLGGRIVLLKSSLLSLPNFFNTLSMVPKKVLHEIEKILDKCLNAWPTFLNCIALEGMKVKQLITDGGTWDDMRLSLFFHEDLAWLIKQVPIDREGGIDKLDTVKRLSVCSVSALAFEAVMNNIYKDDDAGFYEWLRKLKLKIKVELFWWRLGKYAIPTNSFLKYRRLATSDLSARGYREVENYEHIVVHWGANLHRESLFSWHPPPLDWIKINIDASLLSNNRVGVGGIFRDYKGRFLLAFGKSLLHWDIAQLELEAILVLREYIQGWMLESNGVIIESDNINVITYIQQSMKKIEWHMEECLDKEVFFLNDFNKIIFHHVNRKCNRVADFCATLALDGNFLFDSFSFGSIPSTLM</sequence>
<dbReference type="SUPFAM" id="SSF56672">
    <property type="entry name" value="DNA/RNA polymerases"/>
    <property type="match status" value="1"/>
</dbReference>
<keyword evidence="3" id="KW-1185">Reference proteome</keyword>
<dbReference type="InterPro" id="IPR000477">
    <property type="entry name" value="RT_dom"/>
</dbReference>
<dbReference type="EMBL" id="JAGYWB010000004">
    <property type="protein sequence ID" value="KAI0524532.1"/>
    <property type="molecule type" value="Genomic_DNA"/>
</dbReference>
<dbReference type="PANTHER" id="PTHR31635:SF196">
    <property type="entry name" value="REVERSE TRANSCRIPTASE DOMAIN-CONTAINING PROTEIN-RELATED"/>
    <property type="match status" value="1"/>
</dbReference>
<dbReference type="SUPFAM" id="SSF56219">
    <property type="entry name" value="DNase I-like"/>
    <property type="match status" value="1"/>
</dbReference>
<feature type="domain" description="Reverse transcriptase" evidence="1">
    <location>
        <begin position="348"/>
        <end position="595"/>
    </location>
</feature>
<comment type="caution">
    <text evidence="2">The sequence shown here is derived from an EMBL/GenBank/DDBJ whole genome shotgun (WGS) entry which is preliminary data.</text>
</comment>
<dbReference type="Gene3D" id="3.30.420.10">
    <property type="entry name" value="Ribonuclease H-like superfamily/Ribonuclease H"/>
    <property type="match status" value="1"/>
</dbReference>
<dbReference type="SUPFAM" id="SSF53098">
    <property type="entry name" value="Ribonuclease H-like"/>
    <property type="match status" value="1"/>
</dbReference>
<evidence type="ECO:0000313" key="3">
    <source>
        <dbReference type="Proteomes" id="UP000829196"/>
    </source>
</evidence>
<dbReference type="InterPro" id="IPR044730">
    <property type="entry name" value="RNase_H-like_dom_plant"/>
</dbReference>
<name>A0A8T3BYV3_DENNO</name>
<dbReference type="InterPro" id="IPR036397">
    <property type="entry name" value="RNaseH_sf"/>
</dbReference>
<evidence type="ECO:0000259" key="1">
    <source>
        <dbReference type="PROSITE" id="PS50878"/>
    </source>
</evidence>
<reference evidence="2" key="1">
    <citation type="journal article" date="2022" name="Front. Genet.">
        <title>Chromosome-Scale Assembly of the Dendrobium nobile Genome Provides Insights Into the Molecular Mechanism of the Biosynthesis of the Medicinal Active Ingredient of Dendrobium.</title>
        <authorList>
            <person name="Xu Q."/>
            <person name="Niu S.-C."/>
            <person name="Li K.-L."/>
            <person name="Zheng P.-J."/>
            <person name="Zhang X.-J."/>
            <person name="Jia Y."/>
            <person name="Liu Y."/>
            <person name="Niu Y.-X."/>
            <person name="Yu L.-H."/>
            <person name="Chen D.-F."/>
            <person name="Zhang G.-Q."/>
        </authorList>
    </citation>
    <scope>NUCLEOTIDE SEQUENCE</scope>
    <source>
        <tissue evidence="2">Leaf</tissue>
    </source>
</reference>
<dbReference type="GO" id="GO:0003676">
    <property type="term" value="F:nucleic acid binding"/>
    <property type="evidence" value="ECO:0007669"/>
    <property type="project" value="InterPro"/>
</dbReference>
<dbReference type="Gene3D" id="3.60.10.10">
    <property type="entry name" value="Endonuclease/exonuclease/phosphatase"/>
    <property type="match status" value="1"/>
</dbReference>
<protein>
    <recommendedName>
        <fullName evidence="1">Reverse transcriptase domain-containing protein</fullName>
    </recommendedName>
</protein>
<evidence type="ECO:0000313" key="2">
    <source>
        <dbReference type="EMBL" id="KAI0524532.1"/>
    </source>
</evidence>
<dbReference type="PROSITE" id="PS50878">
    <property type="entry name" value="RT_POL"/>
    <property type="match status" value="1"/>
</dbReference>
<dbReference type="InterPro" id="IPR012337">
    <property type="entry name" value="RNaseH-like_sf"/>
</dbReference>
<gene>
    <name evidence="2" type="ORF">KFK09_003906</name>
</gene>
<dbReference type="AlphaFoldDB" id="A0A8T3BYV3"/>
<dbReference type="GO" id="GO:0004523">
    <property type="term" value="F:RNA-DNA hybrid ribonuclease activity"/>
    <property type="evidence" value="ECO:0007669"/>
    <property type="project" value="InterPro"/>
</dbReference>
<accession>A0A8T3BYV3</accession>
<dbReference type="CDD" id="cd06222">
    <property type="entry name" value="RNase_H_like"/>
    <property type="match status" value="1"/>
</dbReference>
<dbReference type="InterPro" id="IPR002156">
    <property type="entry name" value="RNaseH_domain"/>
</dbReference>
<dbReference type="Pfam" id="PF13456">
    <property type="entry name" value="RVT_3"/>
    <property type="match status" value="1"/>
</dbReference>
<dbReference type="Proteomes" id="UP000829196">
    <property type="component" value="Unassembled WGS sequence"/>
</dbReference>
<organism evidence="2 3">
    <name type="scientific">Dendrobium nobile</name>
    <name type="common">Orchid</name>
    <dbReference type="NCBI Taxonomy" id="94219"/>
    <lineage>
        <taxon>Eukaryota</taxon>
        <taxon>Viridiplantae</taxon>
        <taxon>Streptophyta</taxon>
        <taxon>Embryophyta</taxon>
        <taxon>Tracheophyta</taxon>
        <taxon>Spermatophyta</taxon>
        <taxon>Magnoliopsida</taxon>
        <taxon>Liliopsida</taxon>
        <taxon>Asparagales</taxon>
        <taxon>Orchidaceae</taxon>
        <taxon>Epidendroideae</taxon>
        <taxon>Malaxideae</taxon>
        <taxon>Dendrobiinae</taxon>
        <taxon>Dendrobium</taxon>
    </lineage>
</organism>
<dbReference type="OrthoDB" id="447743at2759"/>
<dbReference type="PANTHER" id="PTHR31635">
    <property type="entry name" value="REVERSE TRANSCRIPTASE DOMAIN-CONTAINING PROTEIN-RELATED"/>
    <property type="match status" value="1"/>
</dbReference>
<dbReference type="Pfam" id="PF00078">
    <property type="entry name" value="RVT_1"/>
    <property type="match status" value="1"/>
</dbReference>